<dbReference type="EMBL" id="QPFP01000037">
    <property type="protein sequence ID" value="TEB27727.1"/>
    <property type="molecule type" value="Genomic_DNA"/>
</dbReference>
<feature type="signal peptide" evidence="8">
    <location>
        <begin position="1"/>
        <end position="26"/>
    </location>
</feature>
<keyword evidence="4" id="KW-0479">Metal-binding</keyword>
<dbReference type="Gene3D" id="1.10.489.10">
    <property type="entry name" value="Chloroperoxidase-like"/>
    <property type="match status" value="1"/>
</dbReference>
<dbReference type="AlphaFoldDB" id="A0A4Y7T0P8"/>
<dbReference type="PANTHER" id="PTHR33577">
    <property type="entry name" value="STERIGMATOCYSTIN BIOSYNTHESIS PEROXIDASE STCC-RELATED"/>
    <property type="match status" value="1"/>
</dbReference>
<evidence type="ECO:0000256" key="3">
    <source>
        <dbReference type="ARBA" id="ARBA00022617"/>
    </source>
</evidence>
<evidence type="ECO:0000256" key="5">
    <source>
        <dbReference type="ARBA" id="ARBA00023002"/>
    </source>
</evidence>
<dbReference type="PROSITE" id="PS51405">
    <property type="entry name" value="HEME_HALOPEROXIDASE"/>
    <property type="match status" value="1"/>
</dbReference>
<comment type="cofactor">
    <cofactor evidence="1">
        <name>heme b</name>
        <dbReference type="ChEBI" id="CHEBI:60344"/>
    </cofactor>
</comment>
<reference evidence="10 11" key="1">
    <citation type="journal article" date="2019" name="Nat. Ecol. Evol.">
        <title>Megaphylogeny resolves global patterns of mushroom evolution.</title>
        <authorList>
            <person name="Varga T."/>
            <person name="Krizsan K."/>
            <person name="Foldi C."/>
            <person name="Dima B."/>
            <person name="Sanchez-Garcia M."/>
            <person name="Sanchez-Ramirez S."/>
            <person name="Szollosi G.J."/>
            <person name="Szarkandi J.G."/>
            <person name="Papp V."/>
            <person name="Albert L."/>
            <person name="Andreopoulos W."/>
            <person name="Angelini C."/>
            <person name="Antonin V."/>
            <person name="Barry K.W."/>
            <person name="Bougher N.L."/>
            <person name="Buchanan P."/>
            <person name="Buyck B."/>
            <person name="Bense V."/>
            <person name="Catcheside P."/>
            <person name="Chovatia M."/>
            <person name="Cooper J."/>
            <person name="Damon W."/>
            <person name="Desjardin D."/>
            <person name="Finy P."/>
            <person name="Geml J."/>
            <person name="Haridas S."/>
            <person name="Hughes K."/>
            <person name="Justo A."/>
            <person name="Karasinski D."/>
            <person name="Kautmanova I."/>
            <person name="Kiss B."/>
            <person name="Kocsube S."/>
            <person name="Kotiranta H."/>
            <person name="LaButti K.M."/>
            <person name="Lechner B.E."/>
            <person name="Liimatainen K."/>
            <person name="Lipzen A."/>
            <person name="Lukacs Z."/>
            <person name="Mihaltcheva S."/>
            <person name="Morgado L.N."/>
            <person name="Niskanen T."/>
            <person name="Noordeloos M.E."/>
            <person name="Ohm R.A."/>
            <person name="Ortiz-Santana B."/>
            <person name="Ovrebo C."/>
            <person name="Racz N."/>
            <person name="Riley R."/>
            <person name="Savchenko A."/>
            <person name="Shiryaev A."/>
            <person name="Soop K."/>
            <person name="Spirin V."/>
            <person name="Szebenyi C."/>
            <person name="Tomsovsky M."/>
            <person name="Tulloss R.E."/>
            <person name="Uehling J."/>
            <person name="Grigoriev I.V."/>
            <person name="Vagvolgyi C."/>
            <person name="Papp T."/>
            <person name="Martin F.M."/>
            <person name="Miettinen O."/>
            <person name="Hibbett D.S."/>
            <person name="Nagy L.G."/>
        </authorList>
    </citation>
    <scope>NUCLEOTIDE SEQUENCE [LARGE SCALE GENOMIC DNA]</scope>
    <source>
        <strain evidence="10 11">FP101781</strain>
    </source>
</reference>
<dbReference type="OrthoDB" id="2542103at2759"/>
<evidence type="ECO:0000256" key="7">
    <source>
        <dbReference type="ARBA" id="ARBA00025795"/>
    </source>
</evidence>
<dbReference type="PANTHER" id="PTHR33577:SF16">
    <property type="entry name" value="HEME HALOPEROXIDASE FAMILY PROFILE DOMAIN-CONTAINING PROTEIN"/>
    <property type="match status" value="1"/>
</dbReference>
<evidence type="ECO:0000259" key="9">
    <source>
        <dbReference type="PROSITE" id="PS51405"/>
    </source>
</evidence>
<organism evidence="10 11">
    <name type="scientific">Coprinellus micaceus</name>
    <name type="common">Glistening ink-cap mushroom</name>
    <name type="synonym">Coprinus micaceus</name>
    <dbReference type="NCBI Taxonomy" id="71717"/>
    <lineage>
        <taxon>Eukaryota</taxon>
        <taxon>Fungi</taxon>
        <taxon>Dikarya</taxon>
        <taxon>Basidiomycota</taxon>
        <taxon>Agaricomycotina</taxon>
        <taxon>Agaricomycetes</taxon>
        <taxon>Agaricomycetidae</taxon>
        <taxon>Agaricales</taxon>
        <taxon>Agaricineae</taxon>
        <taxon>Psathyrellaceae</taxon>
        <taxon>Coprinellus</taxon>
    </lineage>
</organism>
<evidence type="ECO:0000256" key="6">
    <source>
        <dbReference type="ARBA" id="ARBA00023004"/>
    </source>
</evidence>
<dbReference type="Pfam" id="PF01328">
    <property type="entry name" value="Peroxidase_2"/>
    <property type="match status" value="1"/>
</dbReference>
<dbReference type="GO" id="GO:0004601">
    <property type="term" value="F:peroxidase activity"/>
    <property type="evidence" value="ECO:0007669"/>
    <property type="project" value="UniProtKB-KW"/>
</dbReference>
<evidence type="ECO:0000313" key="11">
    <source>
        <dbReference type="Proteomes" id="UP000298030"/>
    </source>
</evidence>
<dbReference type="GO" id="GO:0046872">
    <property type="term" value="F:metal ion binding"/>
    <property type="evidence" value="ECO:0007669"/>
    <property type="project" value="UniProtKB-KW"/>
</dbReference>
<dbReference type="SUPFAM" id="SSF47571">
    <property type="entry name" value="Cloroperoxidase"/>
    <property type="match status" value="1"/>
</dbReference>
<name>A0A4Y7T0P8_COPMI</name>
<feature type="domain" description="Heme haloperoxidase family profile" evidence="9">
    <location>
        <begin position="71"/>
        <end position="303"/>
    </location>
</feature>
<evidence type="ECO:0000313" key="10">
    <source>
        <dbReference type="EMBL" id="TEB27727.1"/>
    </source>
</evidence>
<evidence type="ECO:0000256" key="2">
    <source>
        <dbReference type="ARBA" id="ARBA00022559"/>
    </source>
</evidence>
<keyword evidence="8" id="KW-0732">Signal</keyword>
<evidence type="ECO:0000256" key="8">
    <source>
        <dbReference type="SAM" id="SignalP"/>
    </source>
</evidence>
<sequence>MMLWRNSFPSLFVFIPALAHLSSTLAFPSYGSLAGLSQREVHELAASLPAVLPPPPPGPLTSNGTKLVNDRSHPWKPLRKGDIRGPCPGLNTLASHGYLPRDGVASPSQIITAVQEGFNMESGLARFVTYGAHLVDGNLVTDLLSIGGKTKKTGKDAPPPAIIGGLNTHRVFEGDSSMTRGDDFFGDNHSFNQTLFDQFVEYSNRFGGGSYNITVAAELRHRRIQESIATNPEFDFTSPRFFTAFAESTFPYAFFVDGRISNRTTAALDMTNATLFFRDSKFPRDFWRPPAPTGAIGIIEIFSAYPIAPGRNVGAVNTYTPDPTSADFGNFCLLYTNFVNNTVKSLYPDPKGVLRRNLILNLRYFYGGIAGGGCEEIFPYGQI</sequence>
<dbReference type="FunFam" id="1.10.489.10:FF:000001">
    <property type="entry name" value="Aromatic peroxygenase"/>
    <property type="match status" value="1"/>
</dbReference>
<gene>
    <name evidence="10" type="ORF">FA13DRAFT_1736193</name>
</gene>
<dbReference type="Proteomes" id="UP000298030">
    <property type="component" value="Unassembled WGS sequence"/>
</dbReference>
<keyword evidence="5" id="KW-0560">Oxidoreductase</keyword>
<feature type="chain" id="PRO_5021272140" evidence="8">
    <location>
        <begin position="27"/>
        <end position="383"/>
    </location>
</feature>
<keyword evidence="6" id="KW-0408">Iron</keyword>
<evidence type="ECO:0000256" key="4">
    <source>
        <dbReference type="ARBA" id="ARBA00022723"/>
    </source>
</evidence>
<comment type="caution">
    <text evidence="10">The sequence shown here is derived from an EMBL/GenBank/DDBJ whole genome shotgun (WGS) entry which is preliminary data.</text>
</comment>
<comment type="similarity">
    <text evidence="7">Belongs to the chloroperoxidase family.</text>
</comment>
<evidence type="ECO:0000256" key="1">
    <source>
        <dbReference type="ARBA" id="ARBA00001970"/>
    </source>
</evidence>
<keyword evidence="11" id="KW-1185">Reference proteome</keyword>
<keyword evidence="3" id="KW-0349">Heme</keyword>
<proteinExistence type="inferred from homology"/>
<keyword evidence="2" id="KW-0575">Peroxidase</keyword>
<dbReference type="InterPro" id="IPR000028">
    <property type="entry name" value="Chloroperoxidase"/>
</dbReference>
<protein>
    <submittedName>
        <fullName evidence="10">Aromatic peroxygenase</fullName>
    </submittedName>
</protein>
<accession>A0A4Y7T0P8</accession>
<dbReference type="InterPro" id="IPR036851">
    <property type="entry name" value="Chloroperoxidase-like_sf"/>
</dbReference>